<evidence type="ECO:0000313" key="2">
    <source>
        <dbReference type="Proteomes" id="UP000703661"/>
    </source>
</evidence>
<accession>A0A9P6N2N8</accession>
<dbReference type="InterPro" id="IPR032675">
    <property type="entry name" value="LRR_dom_sf"/>
</dbReference>
<sequence>MSDTLAFLDEFPYLETFSISNIEITDDREEDCPETHQKQNQYRVTDLEIAPKTLLMFENLVSRMPRLTTLSIHSIGTINLLSSIQQWCPNLTSLVLDMSAIYCPSDPIDDFNSRQKQICELWILLFKTLPRLERFIGTDVPCLWSSLMPL</sequence>
<gene>
    <name evidence="1" type="ORF">BGZ80_010570</name>
</gene>
<evidence type="ECO:0000313" key="1">
    <source>
        <dbReference type="EMBL" id="KAG0023030.1"/>
    </source>
</evidence>
<dbReference type="EMBL" id="JAAAID010000075">
    <property type="protein sequence ID" value="KAG0023030.1"/>
    <property type="molecule type" value="Genomic_DNA"/>
</dbReference>
<dbReference type="AlphaFoldDB" id="A0A9P6N2N8"/>
<organism evidence="1 2">
    <name type="scientific">Entomortierella chlamydospora</name>
    <dbReference type="NCBI Taxonomy" id="101097"/>
    <lineage>
        <taxon>Eukaryota</taxon>
        <taxon>Fungi</taxon>
        <taxon>Fungi incertae sedis</taxon>
        <taxon>Mucoromycota</taxon>
        <taxon>Mortierellomycotina</taxon>
        <taxon>Mortierellomycetes</taxon>
        <taxon>Mortierellales</taxon>
        <taxon>Mortierellaceae</taxon>
        <taxon>Entomortierella</taxon>
    </lineage>
</organism>
<dbReference type="SUPFAM" id="SSF52047">
    <property type="entry name" value="RNI-like"/>
    <property type="match status" value="1"/>
</dbReference>
<name>A0A9P6N2N8_9FUNG</name>
<dbReference type="Gene3D" id="3.80.10.10">
    <property type="entry name" value="Ribonuclease Inhibitor"/>
    <property type="match status" value="1"/>
</dbReference>
<protein>
    <submittedName>
        <fullName evidence="1">Uncharacterized protein</fullName>
    </submittedName>
</protein>
<dbReference type="OrthoDB" id="2397020at2759"/>
<comment type="caution">
    <text evidence="1">The sequence shown here is derived from an EMBL/GenBank/DDBJ whole genome shotgun (WGS) entry which is preliminary data.</text>
</comment>
<dbReference type="Proteomes" id="UP000703661">
    <property type="component" value="Unassembled WGS sequence"/>
</dbReference>
<keyword evidence="2" id="KW-1185">Reference proteome</keyword>
<proteinExistence type="predicted"/>
<reference evidence="1" key="1">
    <citation type="journal article" date="2020" name="Fungal Divers.">
        <title>Resolving the Mortierellaceae phylogeny through synthesis of multi-gene phylogenetics and phylogenomics.</title>
        <authorList>
            <person name="Vandepol N."/>
            <person name="Liber J."/>
            <person name="Desiro A."/>
            <person name="Na H."/>
            <person name="Kennedy M."/>
            <person name="Barry K."/>
            <person name="Grigoriev I.V."/>
            <person name="Miller A.N."/>
            <person name="O'Donnell K."/>
            <person name="Stajich J.E."/>
            <person name="Bonito G."/>
        </authorList>
    </citation>
    <scope>NUCLEOTIDE SEQUENCE</scope>
    <source>
        <strain evidence="1">NRRL 2769</strain>
    </source>
</reference>